<name>A0ABS9U4J5_9MICC</name>
<feature type="transmembrane region" description="Helical" evidence="5">
    <location>
        <begin position="209"/>
        <end position="231"/>
    </location>
</feature>
<evidence type="ECO:0000313" key="7">
    <source>
        <dbReference type="EMBL" id="MCH6471575.1"/>
    </source>
</evidence>
<dbReference type="RefSeq" id="WP_241055453.1">
    <property type="nucleotide sequence ID" value="NZ_JAKZBV010000001.1"/>
</dbReference>
<evidence type="ECO:0000256" key="4">
    <source>
        <dbReference type="ARBA" id="ARBA00023136"/>
    </source>
</evidence>
<feature type="transmembrane region" description="Helical" evidence="5">
    <location>
        <begin position="243"/>
        <end position="263"/>
    </location>
</feature>
<feature type="domain" description="Amino acid permease/ SLC12A" evidence="6">
    <location>
        <begin position="31"/>
        <end position="434"/>
    </location>
</feature>
<feature type="transmembrane region" description="Helical" evidence="5">
    <location>
        <begin position="345"/>
        <end position="366"/>
    </location>
</feature>
<feature type="transmembrane region" description="Helical" evidence="5">
    <location>
        <begin position="142"/>
        <end position="161"/>
    </location>
</feature>
<dbReference type="PANTHER" id="PTHR42770">
    <property type="entry name" value="AMINO ACID TRANSPORTER-RELATED"/>
    <property type="match status" value="1"/>
</dbReference>
<keyword evidence="3 5" id="KW-1133">Transmembrane helix</keyword>
<evidence type="ECO:0000259" key="6">
    <source>
        <dbReference type="Pfam" id="PF00324"/>
    </source>
</evidence>
<feature type="transmembrane region" description="Helical" evidence="5">
    <location>
        <begin position="100"/>
        <end position="122"/>
    </location>
</feature>
<dbReference type="Proteomes" id="UP001202922">
    <property type="component" value="Unassembled WGS sequence"/>
</dbReference>
<feature type="transmembrane region" description="Helical" evidence="5">
    <location>
        <begin position="372"/>
        <end position="403"/>
    </location>
</feature>
<organism evidence="7 8">
    <name type="scientific">Sinomonas terrae</name>
    <dbReference type="NCBI Taxonomy" id="2908838"/>
    <lineage>
        <taxon>Bacteria</taxon>
        <taxon>Bacillati</taxon>
        <taxon>Actinomycetota</taxon>
        <taxon>Actinomycetes</taxon>
        <taxon>Micrococcales</taxon>
        <taxon>Micrococcaceae</taxon>
        <taxon>Sinomonas</taxon>
    </lineage>
</organism>
<evidence type="ECO:0000256" key="2">
    <source>
        <dbReference type="ARBA" id="ARBA00022692"/>
    </source>
</evidence>
<dbReference type="Pfam" id="PF00324">
    <property type="entry name" value="AA_permease"/>
    <property type="match status" value="1"/>
</dbReference>
<proteinExistence type="predicted"/>
<dbReference type="EMBL" id="JAKZBV010000001">
    <property type="protein sequence ID" value="MCH6471575.1"/>
    <property type="molecule type" value="Genomic_DNA"/>
</dbReference>
<protein>
    <submittedName>
        <fullName evidence="7">APC family permease</fullName>
    </submittedName>
</protein>
<dbReference type="InterPro" id="IPR050367">
    <property type="entry name" value="APC_superfamily"/>
</dbReference>
<evidence type="ECO:0000313" key="8">
    <source>
        <dbReference type="Proteomes" id="UP001202922"/>
    </source>
</evidence>
<reference evidence="7 8" key="1">
    <citation type="submission" date="2022-03" db="EMBL/GenBank/DDBJ databases">
        <title>Sinomonas sp. isolated from a soil.</title>
        <authorList>
            <person name="Han J."/>
            <person name="Kim D.-U."/>
        </authorList>
    </citation>
    <scope>NUCLEOTIDE SEQUENCE [LARGE SCALE GENOMIC DNA]</scope>
    <source>
        <strain evidence="7 8">5-5</strain>
    </source>
</reference>
<feature type="transmembrane region" description="Helical" evidence="5">
    <location>
        <begin position="446"/>
        <end position="467"/>
    </location>
</feature>
<dbReference type="InterPro" id="IPR004841">
    <property type="entry name" value="AA-permease/SLC12A_dom"/>
</dbReference>
<feature type="transmembrane region" description="Helical" evidence="5">
    <location>
        <begin position="60"/>
        <end position="79"/>
    </location>
</feature>
<evidence type="ECO:0000256" key="1">
    <source>
        <dbReference type="ARBA" id="ARBA00004141"/>
    </source>
</evidence>
<evidence type="ECO:0000256" key="3">
    <source>
        <dbReference type="ARBA" id="ARBA00022989"/>
    </source>
</evidence>
<dbReference type="PIRSF" id="PIRSF006060">
    <property type="entry name" value="AA_transporter"/>
    <property type="match status" value="1"/>
</dbReference>
<feature type="transmembrane region" description="Helical" evidence="5">
    <location>
        <begin position="26"/>
        <end position="54"/>
    </location>
</feature>
<dbReference type="PANTHER" id="PTHR42770:SF16">
    <property type="entry name" value="AMINO ACID PERMEASE"/>
    <property type="match status" value="1"/>
</dbReference>
<keyword evidence="4 5" id="KW-0472">Membrane</keyword>
<keyword evidence="2 5" id="KW-0812">Transmembrane</keyword>
<feature type="transmembrane region" description="Helical" evidence="5">
    <location>
        <begin position="415"/>
        <end position="434"/>
    </location>
</feature>
<keyword evidence="8" id="KW-1185">Reference proteome</keyword>
<gene>
    <name evidence="7" type="ORF">L0M17_16590</name>
</gene>
<sequence length="481" mass="51067">MSNTQHEVVVPPSVGETHLKSNSLGFIGIAFFVVSAAAPMAAFVGASPVIFSVMGPGVPLVYILVALVIAVFAVGYLKMSRHIVSAGGFVAYISRGLGRHAATGAAGIVLVTYISLQVGLWAQFGVFAQQLVSRLFGLDLPVWVWVLAFLVITTALTMRGVDLNLRILGVLLGLEIIAIAALVIGVVAGSGGRDMSLVSFAPTQLFQPGLGVAVLFVFACFTTFEATTVFAEEAREPRRTIPRALFAVIVFVGVFYTVATWAVSVAVGPDKVQDAATNDLAGIIFSVAGKYVGPWLDITMQVLVVSSFIAMLIGVQNMFSRYVFALAWGRALPKQLSRVSRKSQVPATAALVNGIVIAVILMAFLWSGADPIVIVFSWFVALGTVGFIVMMGFASVSILVFFIREKLERGFWSTRVAPIAAIVLMVTVLVIAIANYDSMLSGDGSIARQLLWFIPVAFAAGALLPLVKKDIDFDRIVAAGG</sequence>
<evidence type="ECO:0000256" key="5">
    <source>
        <dbReference type="SAM" id="Phobius"/>
    </source>
</evidence>
<feature type="transmembrane region" description="Helical" evidence="5">
    <location>
        <begin position="168"/>
        <end position="189"/>
    </location>
</feature>
<comment type="caution">
    <text evidence="7">The sequence shown here is derived from an EMBL/GenBank/DDBJ whole genome shotgun (WGS) entry which is preliminary data.</text>
</comment>
<feature type="transmembrane region" description="Helical" evidence="5">
    <location>
        <begin position="298"/>
        <end position="324"/>
    </location>
</feature>
<accession>A0ABS9U4J5</accession>
<dbReference type="Gene3D" id="1.20.1740.10">
    <property type="entry name" value="Amino acid/polyamine transporter I"/>
    <property type="match status" value="1"/>
</dbReference>
<comment type="subcellular location">
    <subcellularLocation>
        <location evidence="1">Membrane</location>
        <topology evidence="1">Multi-pass membrane protein</topology>
    </subcellularLocation>
</comment>